<protein>
    <submittedName>
        <fullName evidence="1">Uncharacterized protein</fullName>
    </submittedName>
</protein>
<proteinExistence type="predicted"/>
<organism evidence="1 2">
    <name type="scientific">Smallanthus sonchifolius</name>
    <dbReference type="NCBI Taxonomy" id="185202"/>
    <lineage>
        <taxon>Eukaryota</taxon>
        <taxon>Viridiplantae</taxon>
        <taxon>Streptophyta</taxon>
        <taxon>Embryophyta</taxon>
        <taxon>Tracheophyta</taxon>
        <taxon>Spermatophyta</taxon>
        <taxon>Magnoliopsida</taxon>
        <taxon>eudicotyledons</taxon>
        <taxon>Gunneridae</taxon>
        <taxon>Pentapetalae</taxon>
        <taxon>asterids</taxon>
        <taxon>campanulids</taxon>
        <taxon>Asterales</taxon>
        <taxon>Asteraceae</taxon>
        <taxon>Asteroideae</taxon>
        <taxon>Heliantheae alliance</taxon>
        <taxon>Millerieae</taxon>
        <taxon>Smallanthus</taxon>
    </lineage>
</organism>
<name>A0ACB9IRB0_9ASTR</name>
<sequence length="156" mass="16995">MQILLTTTLRNIRNTSIAAEEFDYPPRVTSPSSLEPHGANGQPAVCHSPRVAPSKRPNGICYVGDPKPSNEKCMASSSDSSVNESGYVVARPPYLRTTFMIGPEPKRTIDLTLPDPHHCHAPGKCPMWLPTESLSTKSDARTPSTNKKDHRSDATS</sequence>
<evidence type="ECO:0000313" key="2">
    <source>
        <dbReference type="Proteomes" id="UP001056120"/>
    </source>
</evidence>
<accession>A0ACB9IRB0</accession>
<comment type="caution">
    <text evidence="1">The sequence shown here is derived from an EMBL/GenBank/DDBJ whole genome shotgun (WGS) entry which is preliminary data.</text>
</comment>
<gene>
    <name evidence="1" type="ORF">L1987_20426</name>
</gene>
<reference evidence="2" key="1">
    <citation type="journal article" date="2022" name="Mol. Ecol. Resour.">
        <title>The genomes of chicory, endive, great burdock and yacon provide insights into Asteraceae palaeo-polyploidization history and plant inulin production.</title>
        <authorList>
            <person name="Fan W."/>
            <person name="Wang S."/>
            <person name="Wang H."/>
            <person name="Wang A."/>
            <person name="Jiang F."/>
            <person name="Liu H."/>
            <person name="Zhao H."/>
            <person name="Xu D."/>
            <person name="Zhang Y."/>
        </authorList>
    </citation>
    <scope>NUCLEOTIDE SEQUENCE [LARGE SCALE GENOMIC DNA]</scope>
    <source>
        <strain evidence="2">cv. Yunnan</strain>
    </source>
</reference>
<keyword evidence="2" id="KW-1185">Reference proteome</keyword>
<reference evidence="1 2" key="2">
    <citation type="journal article" date="2022" name="Mol. Ecol. Resour.">
        <title>The genomes of chicory, endive, great burdock and yacon provide insights into Asteraceae paleo-polyploidization history and plant inulin production.</title>
        <authorList>
            <person name="Fan W."/>
            <person name="Wang S."/>
            <person name="Wang H."/>
            <person name="Wang A."/>
            <person name="Jiang F."/>
            <person name="Liu H."/>
            <person name="Zhao H."/>
            <person name="Xu D."/>
            <person name="Zhang Y."/>
        </authorList>
    </citation>
    <scope>NUCLEOTIDE SEQUENCE [LARGE SCALE GENOMIC DNA]</scope>
    <source>
        <strain evidence="2">cv. Yunnan</strain>
        <tissue evidence="1">Leaves</tissue>
    </source>
</reference>
<dbReference type="Proteomes" id="UP001056120">
    <property type="component" value="Linkage Group LG07"/>
</dbReference>
<dbReference type="EMBL" id="CM042024">
    <property type="protein sequence ID" value="KAI3810804.1"/>
    <property type="molecule type" value="Genomic_DNA"/>
</dbReference>
<evidence type="ECO:0000313" key="1">
    <source>
        <dbReference type="EMBL" id="KAI3810804.1"/>
    </source>
</evidence>